<evidence type="ECO:0000256" key="2">
    <source>
        <dbReference type="ARBA" id="ARBA00022857"/>
    </source>
</evidence>
<sequence length="278" mass="30933">MGKFFGKSDMIARYRLRQYWAMAHEIPTAELAPGVQLPTIGFGTWQITGASAYESTRTALDVGYRHIDTATMYGNEEEIGRALRDSGVDRSEVFITTKLPPSQAGRERQTIEASLKALGVDAVDLWLIHWPPSRGKSVPVWAAFQQLRDAGLTRTIGVSNYDAALIDELVKETGETPVVNQVSWSPGEHDERFLADMRDRRVVVEGYSSLKNTPLDDPRLVAIAEAHGVTVPQVVLRWQLHHDIVIIPKSTHRDRMEQNLSVLSFSLTAEELATVGSL</sequence>
<comment type="caution">
    <text evidence="5">The sequence shown here is derived from an EMBL/GenBank/DDBJ whole genome shotgun (WGS) entry which is preliminary data.</text>
</comment>
<keyword evidence="2" id="KW-0521">NADP</keyword>
<evidence type="ECO:0000259" key="4">
    <source>
        <dbReference type="Pfam" id="PF00248"/>
    </source>
</evidence>
<dbReference type="CDD" id="cd19071">
    <property type="entry name" value="AKR_AKR1-5-like"/>
    <property type="match status" value="1"/>
</dbReference>
<reference evidence="5 6" key="1">
    <citation type="journal article" date="2019" name="Int. J. Syst. Evol. Microbiol.">
        <title>The Global Catalogue of Microorganisms (GCM) 10K type strain sequencing project: providing services to taxonomists for standard genome sequencing and annotation.</title>
        <authorList>
            <consortium name="The Broad Institute Genomics Platform"/>
            <consortium name="The Broad Institute Genome Sequencing Center for Infectious Disease"/>
            <person name="Wu L."/>
            <person name="Ma J."/>
        </authorList>
    </citation>
    <scope>NUCLEOTIDE SEQUENCE [LARGE SCALE GENOMIC DNA]</scope>
    <source>
        <strain evidence="5 6">JCM 15933</strain>
    </source>
</reference>
<accession>A0ABN2BB26</accession>
<evidence type="ECO:0000313" key="6">
    <source>
        <dbReference type="Proteomes" id="UP001501470"/>
    </source>
</evidence>
<dbReference type="PANTHER" id="PTHR43827:SF3">
    <property type="entry name" value="NADP-DEPENDENT OXIDOREDUCTASE DOMAIN-CONTAINING PROTEIN"/>
    <property type="match status" value="1"/>
</dbReference>
<dbReference type="PROSITE" id="PS00798">
    <property type="entry name" value="ALDOKETO_REDUCTASE_1"/>
    <property type="match status" value="1"/>
</dbReference>
<dbReference type="Gene3D" id="3.20.20.100">
    <property type="entry name" value="NADP-dependent oxidoreductase domain"/>
    <property type="match status" value="1"/>
</dbReference>
<protein>
    <submittedName>
        <fullName evidence="5">Aldo/keto reductase</fullName>
    </submittedName>
</protein>
<evidence type="ECO:0000256" key="1">
    <source>
        <dbReference type="ARBA" id="ARBA00007905"/>
    </source>
</evidence>
<evidence type="ECO:0000256" key="3">
    <source>
        <dbReference type="ARBA" id="ARBA00023002"/>
    </source>
</evidence>
<proteinExistence type="inferred from homology"/>
<gene>
    <name evidence="5" type="ORF">GCM10009827_065540</name>
</gene>
<dbReference type="Proteomes" id="UP001501470">
    <property type="component" value="Unassembled WGS sequence"/>
</dbReference>
<name>A0ABN2BB26_9ACTN</name>
<feature type="domain" description="NADP-dependent oxidoreductase" evidence="4">
    <location>
        <begin position="40"/>
        <end position="275"/>
    </location>
</feature>
<evidence type="ECO:0000313" key="5">
    <source>
        <dbReference type="EMBL" id="GAA1537577.1"/>
    </source>
</evidence>
<dbReference type="PROSITE" id="PS00063">
    <property type="entry name" value="ALDOKETO_REDUCTASE_3"/>
    <property type="match status" value="1"/>
</dbReference>
<dbReference type="InterPro" id="IPR036812">
    <property type="entry name" value="NAD(P)_OxRdtase_dom_sf"/>
</dbReference>
<dbReference type="PRINTS" id="PR00069">
    <property type="entry name" value="ALDKETRDTASE"/>
</dbReference>
<dbReference type="PROSITE" id="PS00062">
    <property type="entry name" value="ALDOKETO_REDUCTASE_2"/>
    <property type="match status" value="1"/>
</dbReference>
<keyword evidence="3" id="KW-0560">Oxidoreductase</keyword>
<dbReference type="SUPFAM" id="SSF51430">
    <property type="entry name" value="NAD(P)-linked oxidoreductase"/>
    <property type="match status" value="1"/>
</dbReference>
<dbReference type="InterPro" id="IPR023210">
    <property type="entry name" value="NADP_OxRdtase_dom"/>
</dbReference>
<dbReference type="PIRSF" id="PIRSF000097">
    <property type="entry name" value="AKR"/>
    <property type="match status" value="1"/>
</dbReference>
<dbReference type="Pfam" id="PF00248">
    <property type="entry name" value="Aldo_ket_red"/>
    <property type="match status" value="1"/>
</dbReference>
<dbReference type="PANTHER" id="PTHR43827">
    <property type="entry name" value="2,5-DIKETO-D-GLUCONIC ACID REDUCTASE"/>
    <property type="match status" value="1"/>
</dbReference>
<comment type="similarity">
    <text evidence="1">Belongs to the aldo/keto reductase family.</text>
</comment>
<keyword evidence="6" id="KW-1185">Reference proteome</keyword>
<organism evidence="5 6">
    <name type="scientific">Dactylosporangium maewongense</name>
    <dbReference type="NCBI Taxonomy" id="634393"/>
    <lineage>
        <taxon>Bacteria</taxon>
        <taxon>Bacillati</taxon>
        <taxon>Actinomycetota</taxon>
        <taxon>Actinomycetes</taxon>
        <taxon>Micromonosporales</taxon>
        <taxon>Micromonosporaceae</taxon>
        <taxon>Dactylosporangium</taxon>
    </lineage>
</organism>
<dbReference type="InterPro" id="IPR020471">
    <property type="entry name" value="AKR"/>
</dbReference>
<dbReference type="InterPro" id="IPR018170">
    <property type="entry name" value="Aldo/ket_reductase_CS"/>
</dbReference>
<dbReference type="EMBL" id="BAAAQD010000014">
    <property type="protein sequence ID" value="GAA1537577.1"/>
    <property type="molecule type" value="Genomic_DNA"/>
</dbReference>